<gene>
    <name evidence="5" type="ORF">KQI42_00880</name>
</gene>
<sequence length="140" mass="16217">MFIKETCRITGLSSSAVRYYESQGLLGEVERRSNNYRVFDEEDIEKLLFIRKARTLGFELEEIKKILALKNKGIHPCNYVSQKIQEKISSIKAEIARLEEEKDRLEKHLSDASKISGCKGTICHFIEGIEDEKKEVVNHR</sequence>
<evidence type="ECO:0000256" key="3">
    <source>
        <dbReference type="SAM" id="Coils"/>
    </source>
</evidence>
<evidence type="ECO:0000313" key="5">
    <source>
        <dbReference type="EMBL" id="MBU5436538.1"/>
    </source>
</evidence>
<dbReference type="PANTHER" id="PTHR30204:SF94">
    <property type="entry name" value="HEAVY METAL-DEPENDENT TRANSCRIPTIONAL REGULATOR HI_0293-RELATED"/>
    <property type="match status" value="1"/>
</dbReference>
<evidence type="ECO:0000313" key="6">
    <source>
        <dbReference type="Proteomes" id="UP000749471"/>
    </source>
</evidence>
<dbReference type="Proteomes" id="UP000749471">
    <property type="component" value="Unassembled WGS sequence"/>
</dbReference>
<evidence type="ECO:0000256" key="2">
    <source>
        <dbReference type="ARBA" id="ARBA00023163"/>
    </source>
</evidence>
<dbReference type="PROSITE" id="PS50937">
    <property type="entry name" value="HTH_MERR_2"/>
    <property type="match status" value="1"/>
</dbReference>
<name>A0ABS6E2R6_9FIRM</name>
<feature type="coiled-coil region" evidence="3">
    <location>
        <begin position="81"/>
        <end position="115"/>
    </location>
</feature>
<keyword evidence="6" id="KW-1185">Reference proteome</keyword>
<dbReference type="InterPro" id="IPR000551">
    <property type="entry name" value="MerR-type_HTH_dom"/>
</dbReference>
<proteinExistence type="predicted"/>
<dbReference type="EMBL" id="JAHLPM010000001">
    <property type="protein sequence ID" value="MBU5436538.1"/>
    <property type="molecule type" value="Genomic_DNA"/>
</dbReference>
<dbReference type="InterPro" id="IPR047057">
    <property type="entry name" value="MerR_fam"/>
</dbReference>
<evidence type="ECO:0000259" key="4">
    <source>
        <dbReference type="PROSITE" id="PS50937"/>
    </source>
</evidence>
<accession>A0ABS6E2R6</accession>
<dbReference type="PANTHER" id="PTHR30204">
    <property type="entry name" value="REDOX-CYCLING DRUG-SENSING TRANSCRIPTIONAL ACTIVATOR SOXR"/>
    <property type="match status" value="1"/>
</dbReference>
<evidence type="ECO:0000256" key="1">
    <source>
        <dbReference type="ARBA" id="ARBA00023015"/>
    </source>
</evidence>
<keyword evidence="1" id="KW-0805">Transcription regulation</keyword>
<dbReference type="SMART" id="SM00422">
    <property type="entry name" value="HTH_MERR"/>
    <property type="match status" value="1"/>
</dbReference>
<feature type="domain" description="HTH merR-type" evidence="4">
    <location>
        <begin position="1"/>
        <end position="69"/>
    </location>
</feature>
<reference evidence="5 6" key="1">
    <citation type="submission" date="2021-06" db="EMBL/GenBank/DDBJ databases">
        <authorList>
            <person name="Sun Q."/>
            <person name="Li D."/>
        </authorList>
    </citation>
    <scope>NUCLEOTIDE SEQUENCE [LARGE SCALE GENOMIC DNA]</scope>
    <source>
        <strain evidence="5 6">MSJ-40</strain>
    </source>
</reference>
<keyword evidence="2" id="KW-0804">Transcription</keyword>
<keyword evidence="3" id="KW-0175">Coiled coil</keyword>
<organism evidence="5 6">
    <name type="scientific">Tissierella simiarum</name>
    <dbReference type="NCBI Taxonomy" id="2841534"/>
    <lineage>
        <taxon>Bacteria</taxon>
        <taxon>Bacillati</taxon>
        <taxon>Bacillota</taxon>
        <taxon>Tissierellia</taxon>
        <taxon>Tissierellales</taxon>
        <taxon>Tissierellaceae</taxon>
        <taxon>Tissierella</taxon>
    </lineage>
</organism>
<dbReference type="Pfam" id="PF13411">
    <property type="entry name" value="MerR_1"/>
    <property type="match status" value="1"/>
</dbReference>
<protein>
    <submittedName>
        <fullName evidence="5">MerR family transcriptional regulator</fullName>
    </submittedName>
</protein>
<comment type="caution">
    <text evidence="5">The sequence shown here is derived from an EMBL/GenBank/DDBJ whole genome shotgun (WGS) entry which is preliminary data.</text>
</comment>
<dbReference type="RefSeq" id="WP_216515827.1">
    <property type="nucleotide sequence ID" value="NZ_JAHLPM010000001.1"/>
</dbReference>